<evidence type="ECO:0000256" key="2">
    <source>
        <dbReference type="SAM" id="Phobius"/>
    </source>
</evidence>
<keyword evidence="2" id="KW-0472">Membrane</keyword>
<feature type="compositionally biased region" description="Polar residues" evidence="1">
    <location>
        <begin position="360"/>
        <end position="370"/>
    </location>
</feature>
<feature type="transmembrane region" description="Helical" evidence="2">
    <location>
        <begin position="88"/>
        <end position="111"/>
    </location>
</feature>
<protein>
    <submittedName>
        <fullName evidence="3">Uncharacterized protein</fullName>
    </submittedName>
</protein>
<evidence type="ECO:0000256" key="1">
    <source>
        <dbReference type="SAM" id="MobiDB-lite"/>
    </source>
</evidence>
<feature type="transmembrane region" description="Helical" evidence="2">
    <location>
        <begin position="180"/>
        <end position="213"/>
    </location>
</feature>
<feature type="compositionally biased region" description="Pro residues" evidence="1">
    <location>
        <begin position="377"/>
        <end position="387"/>
    </location>
</feature>
<comment type="caution">
    <text evidence="3">The sequence shown here is derived from an EMBL/GenBank/DDBJ whole genome shotgun (WGS) entry which is preliminary data.</text>
</comment>
<sequence>MTPLSASSPSSLPPTPVLTPKTTATEPRTSRQPRQPSASHGTGSATQTPTVPPSATGAPAVIGLLRALGKLLRNTGNDTALMRLGATIAIASAVATAVVVMLLALFSLLIVAGLWDRMLPLSILLGMGILLASAGTVTAAGILVITAMVYPALGLLGIRVCFPAAAAGRGFRAAVNGTTLVTLLGTTTVLLGVCPLAAALMIPCLVYCLLVLFRVVVGLLKVVLIVVFMVITAMMLWATTEPLRARTITLLRDMVNQARLRWDTARDRLTMTTAMTVMKAALARMVAMVIPPTSTAVTVKVVIRMPTVGILAGETVSPKVTALTESSVTRNENLTISTTVSLNGTARRTTVTITVKDNTRTRSGSNLVSKTVTKPTDTPPTHPPSTT</sequence>
<keyword evidence="2" id="KW-0812">Transmembrane</keyword>
<accession>A0AAJ0BFM7</accession>
<feature type="transmembrane region" description="Helical" evidence="2">
    <location>
        <begin position="219"/>
        <end position="238"/>
    </location>
</feature>
<evidence type="ECO:0000313" key="3">
    <source>
        <dbReference type="EMBL" id="KAK1757403.1"/>
    </source>
</evidence>
<reference evidence="3" key="1">
    <citation type="submission" date="2023-06" db="EMBL/GenBank/DDBJ databases">
        <title>Genome-scale phylogeny and comparative genomics of the fungal order Sordariales.</title>
        <authorList>
            <consortium name="Lawrence Berkeley National Laboratory"/>
            <person name="Hensen N."/>
            <person name="Bonometti L."/>
            <person name="Westerberg I."/>
            <person name="Brannstrom I.O."/>
            <person name="Guillou S."/>
            <person name="Cros-Aarteil S."/>
            <person name="Calhoun S."/>
            <person name="Haridas S."/>
            <person name="Kuo A."/>
            <person name="Mondo S."/>
            <person name="Pangilinan J."/>
            <person name="Riley R."/>
            <person name="Labutti K."/>
            <person name="Andreopoulos B."/>
            <person name="Lipzen A."/>
            <person name="Chen C."/>
            <person name="Yanf M."/>
            <person name="Daum C."/>
            <person name="Ng V."/>
            <person name="Clum A."/>
            <person name="Steindorff A."/>
            <person name="Ohm R."/>
            <person name="Martin F."/>
            <person name="Silar P."/>
            <person name="Natvig D."/>
            <person name="Lalanne C."/>
            <person name="Gautier V."/>
            <person name="Ament-Velasquez S.L."/>
            <person name="Kruys A."/>
            <person name="Hutchinson M.I."/>
            <person name="Powell A.J."/>
            <person name="Barry K."/>
            <person name="Miller A.N."/>
            <person name="Grigoriev I.V."/>
            <person name="Debuchy R."/>
            <person name="Gladieux P."/>
            <person name="Thoren M.H."/>
            <person name="Johannesson H."/>
        </authorList>
    </citation>
    <scope>NUCLEOTIDE SEQUENCE</scope>
    <source>
        <strain evidence="3">PSN4</strain>
    </source>
</reference>
<dbReference type="Proteomes" id="UP001239445">
    <property type="component" value="Unassembled WGS sequence"/>
</dbReference>
<feature type="compositionally biased region" description="Low complexity" evidence="1">
    <location>
        <begin position="1"/>
        <end position="10"/>
    </location>
</feature>
<organism evidence="3 4">
    <name type="scientific">Echria macrotheca</name>
    <dbReference type="NCBI Taxonomy" id="438768"/>
    <lineage>
        <taxon>Eukaryota</taxon>
        <taxon>Fungi</taxon>
        <taxon>Dikarya</taxon>
        <taxon>Ascomycota</taxon>
        <taxon>Pezizomycotina</taxon>
        <taxon>Sordariomycetes</taxon>
        <taxon>Sordariomycetidae</taxon>
        <taxon>Sordariales</taxon>
        <taxon>Schizotheciaceae</taxon>
        <taxon>Echria</taxon>
    </lineage>
</organism>
<keyword evidence="2" id="KW-1133">Transmembrane helix</keyword>
<proteinExistence type="predicted"/>
<feature type="region of interest" description="Disordered" evidence="1">
    <location>
        <begin position="360"/>
        <end position="387"/>
    </location>
</feature>
<feature type="compositionally biased region" description="Polar residues" evidence="1">
    <location>
        <begin position="26"/>
        <end position="49"/>
    </location>
</feature>
<feature type="transmembrane region" description="Helical" evidence="2">
    <location>
        <begin position="123"/>
        <end position="143"/>
    </location>
</feature>
<evidence type="ECO:0000313" key="4">
    <source>
        <dbReference type="Proteomes" id="UP001239445"/>
    </source>
</evidence>
<dbReference type="AlphaFoldDB" id="A0AAJ0BFM7"/>
<name>A0AAJ0BFM7_9PEZI</name>
<keyword evidence="4" id="KW-1185">Reference proteome</keyword>
<dbReference type="EMBL" id="MU839830">
    <property type="protein sequence ID" value="KAK1757403.1"/>
    <property type="molecule type" value="Genomic_DNA"/>
</dbReference>
<feature type="region of interest" description="Disordered" evidence="1">
    <location>
        <begin position="1"/>
        <end position="54"/>
    </location>
</feature>
<gene>
    <name evidence="3" type="ORF">QBC47DRAFT_375901</name>
</gene>